<keyword evidence="1" id="KW-0812">Transmembrane</keyword>
<dbReference type="SUPFAM" id="SSF158560">
    <property type="entry name" value="BH3980-like"/>
    <property type="match status" value="1"/>
</dbReference>
<accession>A0A0C2W9B6</accession>
<evidence type="ECO:0008006" key="4">
    <source>
        <dbReference type="Google" id="ProtNLM"/>
    </source>
</evidence>
<evidence type="ECO:0000313" key="3">
    <source>
        <dbReference type="Proteomes" id="UP000031972"/>
    </source>
</evidence>
<sequence>MTTTAFIELNNKRRKELTPQNEAFYKNILLYVRGSNVDQRAGEELLLELLEHLIDAQARGKKAVDVFGLHPEEYCKKLVDALPKASIKQKAILSGSVLSFSGMWLFGLLSAAQLLWPELQPSIAVSHLAAVVMVMLLLPGTILTLLKKSLFTAEQSRIENVIWVITMGFIWLIPIAIIYIVPATFKIEGSFFLYGSVFAVLLLVHFVLEKLK</sequence>
<gene>
    <name evidence="2" type="ORF">KR50_05100</name>
</gene>
<protein>
    <recommendedName>
        <fullName evidence="4">DUF1129 family protein</fullName>
    </recommendedName>
</protein>
<name>A0A0C2W9B6_9BACL</name>
<evidence type="ECO:0000313" key="2">
    <source>
        <dbReference type="EMBL" id="KIL53181.1"/>
    </source>
</evidence>
<keyword evidence="3" id="KW-1185">Reference proteome</keyword>
<dbReference type="AlphaFoldDB" id="A0A0C2W9B6"/>
<dbReference type="PANTHER" id="PTHR41307:SF1">
    <property type="entry name" value="MEMBRANE PROTEIN"/>
    <property type="match status" value="1"/>
</dbReference>
<keyword evidence="1" id="KW-1133">Transmembrane helix</keyword>
<proteinExistence type="predicted"/>
<organism evidence="2 3">
    <name type="scientific">Jeotgalibacillus campisalis</name>
    <dbReference type="NCBI Taxonomy" id="220754"/>
    <lineage>
        <taxon>Bacteria</taxon>
        <taxon>Bacillati</taxon>
        <taxon>Bacillota</taxon>
        <taxon>Bacilli</taxon>
        <taxon>Bacillales</taxon>
        <taxon>Caryophanaceae</taxon>
        <taxon>Jeotgalibacillus</taxon>
    </lineage>
</organism>
<dbReference type="PATRIC" id="fig|220754.4.peg.520"/>
<keyword evidence="1" id="KW-0472">Membrane</keyword>
<feature type="transmembrane region" description="Helical" evidence="1">
    <location>
        <begin position="91"/>
        <end position="116"/>
    </location>
</feature>
<dbReference type="Proteomes" id="UP000031972">
    <property type="component" value="Unassembled WGS sequence"/>
</dbReference>
<dbReference type="EMBL" id="JXRR01000001">
    <property type="protein sequence ID" value="KIL53181.1"/>
    <property type="molecule type" value="Genomic_DNA"/>
</dbReference>
<comment type="caution">
    <text evidence="2">The sequence shown here is derived from an EMBL/GenBank/DDBJ whole genome shotgun (WGS) entry which is preliminary data.</text>
</comment>
<dbReference type="OrthoDB" id="1655249at2"/>
<feature type="transmembrane region" description="Helical" evidence="1">
    <location>
        <begin position="191"/>
        <end position="208"/>
    </location>
</feature>
<dbReference type="RefSeq" id="WP_052476689.1">
    <property type="nucleotide sequence ID" value="NZ_JXRR01000001.1"/>
</dbReference>
<reference evidence="2 3" key="1">
    <citation type="submission" date="2015-01" db="EMBL/GenBank/DDBJ databases">
        <title>Jeotgalibacillus campisalis genome sequencing.</title>
        <authorList>
            <person name="Goh K.M."/>
            <person name="Chan K.-G."/>
            <person name="Yaakop A.S."/>
            <person name="Ee R."/>
            <person name="Gan H.M."/>
            <person name="Chan C.S."/>
        </authorList>
    </citation>
    <scope>NUCLEOTIDE SEQUENCE [LARGE SCALE GENOMIC DNA]</scope>
    <source>
        <strain evidence="2 3">SF-57</strain>
    </source>
</reference>
<feature type="transmembrane region" description="Helical" evidence="1">
    <location>
        <begin position="158"/>
        <end position="185"/>
    </location>
</feature>
<dbReference type="Gene3D" id="1.10.1900.10">
    <property type="entry name" value="c-terminal domain of poly(a) binding protein"/>
    <property type="match status" value="1"/>
</dbReference>
<dbReference type="PANTHER" id="PTHR41307">
    <property type="entry name" value="MEMBRANE PROTEIN-RELATED"/>
    <property type="match status" value="1"/>
</dbReference>
<evidence type="ECO:0000256" key="1">
    <source>
        <dbReference type="SAM" id="Phobius"/>
    </source>
</evidence>
<feature type="transmembrane region" description="Helical" evidence="1">
    <location>
        <begin position="122"/>
        <end position="146"/>
    </location>
</feature>